<name>A0A290ZF31_9PSEU</name>
<reference evidence="3" key="1">
    <citation type="submission" date="2017-09" db="EMBL/GenBank/DDBJ databases">
        <title>Complete Genome Sequence of ansamitocin-producing Bacterium Actinosynnema pretiosum X47.</title>
        <authorList>
            <person name="Cao G."/>
            <person name="Zong G."/>
            <person name="Zhong C."/>
            <person name="Fu J."/>
        </authorList>
    </citation>
    <scope>NUCLEOTIDE SEQUENCE [LARGE SCALE GENOMIC DNA]</scope>
    <source>
        <strain evidence="3">X47</strain>
    </source>
</reference>
<dbReference type="KEGG" id="apre:CNX65_33515"/>
<evidence type="ECO:0000313" key="4">
    <source>
        <dbReference type="Proteomes" id="UP000218505"/>
    </source>
</evidence>
<gene>
    <name evidence="3" type="ORF">CNX65_33515</name>
</gene>
<accession>A0A290ZF31</accession>
<evidence type="ECO:0000256" key="2">
    <source>
        <dbReference type="SAM" id="MobiDB-lite"/>
    </source>
</evidence>
<dbReference type="Proteomes" id="UP000218505">
    <property type="component" value="Chromosome"/>
</dbReference>
<feature type="region of interest" description="Disordered" evidence="2">
    <location>
        <begin position="1"/>
        <end position="50"/>
    </location>
</feature>
<feature type="coiled-coil region" evidence="1">
    <location>
        <begin position="76"/>
        <end position="103"/>
    </location>
</feature>
<organism evidence="3 4">
    <name type="scientific">Actinosynnema pretiosum</name>
    <dbReference type="NCBI Taxonomy" id="42197"/>
    <lineage>
        <taxon>Bacteria</taxon>
        <taxon>Bacillati</taxon>
        <taxon>Actinomycetota</taxon>
        <taxon>Actinomycetes</taxon>
        <taxon>Pseudonocardiales</taxon>
        <taxon>Pseudonocardiaceae</taxon>
        <taxon>Actinosynnema</taxon>
    </lineage>
</organism>
<dbReference type="EMBL" id="CP023445">
    <property type="protein sequence ID" value="ATE57621.1"/>
    <property type="molecule type" value="Genomic_DNA"/>
</dbReference>
<feature type="compositionally biased region" description="Low complexity" evidence="2">
    <location>
        <begin position="1"/>
        <end position="20"/>
    </location>
</feature>
<dbReference type="AlphaFoldDB" id="A0A290ZF31"/>
<evidence type="ECO:0000256" key="1">
    <source>
        <dbReference type="SAM" id="Coils"/>
    </source>
</evidence>
<dbReference type="RefSeq" id="WP_096497277.1">
    <property type="nucleotide sequence ID" value="NZ_CP023445.1"/>
</dbReference>
<feature type="compositionally biased region" description="Polar residues" evidence="2">
    <location>
        <begin position="30"/>
        <end position="40"/>
    </location>
</feature>
<proteinExistence type="predicted"/>
<evidence type="ECO:0000313" key="3">
    <source>
        <dbReference type="EMBL" id="ATE57621.1"/>
    </source>
</evidence>
<keyword evidence="1" id="KW-0175">Coiled coil</keyword>
<protein>
    <submittedName>
        <fullName evidence="3">Uncharacterized protein</fullName>
    </submittedName>
</protein>
<keyword evidence="4" id="KW-1185">Reference proteome</keyword>
<sequence>MTQPEPGKQQEQTTEPTPEEVSAPAAGEVTTGSPERSSAETPDAPHVPFADPQAVFAGLSLASLEADLDALMSDKMGELDGMLAGLEQLVEQLEGEVTQLEKPSDDSA</sequence>